<dbReference type="KEGG" id="fax:FUAX_43300"/>
<evidence type="ECO:0000259" key="1">
    <source>
        <dbReference type="SMART" id="SM00953"/>
    </source>
</evidence>
<protein>
    <recommendedName>
        <fullName evidence="1">RES domain-containing protein</fullName>
    </recommendedName>
</protein>
<organism evidence="2 3">
    <name type="scientific">Fulvitalea axinellae</name>
    <dbReference type="NCBI Taxonomy" id="1182444"/>
    <lineage>
        <taxon>Bacteria</taxon>
        <taxon>Pseudomonadati</taxon>
        <taxon>Bacteroidota</taxon>
        <taxon>Cytophagia</taxon>
        <taxon>Cytophagales</taxon>
        <taxon>Persicobacteraceae</taxon>
        <taxon>Fulvitalea</taxon>
    </lineage>
</organism>
<feature type="domain" description="RES" evidence="1">
    <location>
        <begin position="14"/>
        <end position="140"/>
    </location>
</feature>
<sequence length="153" mass="17344">MRVFRLSRERYKDELSGYGASLNGQRWNSKGTEVVYTAQTRALANSEVAVHLALGILPKDYFMVEIDIPDSLRVLHLPVEELPTGWDSLPAQPASQVVGDRLVSENVYPVLRVPSVVVRGEFNFILNPRHADFGEIKIVETEPFPFDPRYFGR</sequence>
<dbReference type="EMBL" id="AP025316">
    <property type="protein sequence ID" value="BDD11898.1"/>
    <property type="molecule type" value="Genomic_DNA"/>
</dbReference>
<dbReference type="Pfam" id="PF08808">
    <property type="entry name" value="RES"/>
    <property type="match status" value="1"/>
</dbReference>
<dbReference type="InterPro" id="IPR014914">
    <property type="entry name" value="RES_dom"/>
</dbReference>
<proteinExistence type="predicted"/>
<evidence type="ECO:0000313" key="2">
    <source>
        <dbReference type="EMBL" id="BDD11898.1"/>
    </source>
</evidence>
<reference evidence="2 3" key="1">
    <citation type="submission" date="2021-12" db="EMBL/GenBank/DDBJ databases">
        <title>Genome sequencing of bacteria with rrn-lacking chromosome and rrn-plasmid.</title>
        <authorList>
            <person name="Anda M."/>
            <person name="Iwasaki W."/>
        </authorList>
    </citation>
    <scope>NUCLEOTIDE SEQUENCE [LARGE SCALE GENOMIC DNA]</scope>
    <source>
        <strain evidence="2 3">DSM 100852</strain>
        <plasmid evidence="2 3">pFA2</plasmid>
    </source>
</reference>
<name>A0AAU9CV41_9BACT</name>
<gene>
    <name evidence="2" type="ORF">FUAX_43300</name>
</gene>
<accession>A0AAU9CV41</accession>
<keyword evidence="3" id="KW-1185">Reference proteome</keyword>
<dbReference type="AlphaFoldDB" id="A0AAU9CV41"/>
<dbReference type="Proteomes" id="UP001348817">
    <property type="component" value="Plasmid pFA2"/>
</dbReference>
<dbReference type="SMART" id="SM00953">
    <property type="entry name" value="RES"/>
    <property type="match status" value="1"/>
</dbReference>
<dbReference type="RefSeq" id="WP_338395299.1">
    <property type="nucleotide sequence ID" value="NZ_AP025316.1"/>
</dbReference>
<evidence type="ECO:0000313" key="3">
    <source>
        <dbReference type="Proteomes" id="UP001348817"/>
    </source>
</evidence>
<geneLocation type="plasmid" evidence="2 3">
    <name>pFA2</name>
</geneLocation>
<keyword evidence="2" id="KW-0614">Plasmid</keyword>